<dbReference type="EMBL" id="GDQN01006614">
    <property type="protein sequence ID" value="JAT84440.1"/>
    <property type="molecule type" value="Transcribed_RNA"/>
</dbReference>
<dbReference type="Gene3D" id="3.30.160.60">
    <property type="entry name" value="Classic Zinc Finger"/>
    <property type="match status" value="1"/>
</dbReference>
<name>A0A1E1WBS3_PECGO</name>
<dbReference type="GO" id="GO:0006281">
    <property type="term" value="P:DNA repair"/>
    <property type="evidence" value="ECO:0007669"/>
    <property type="project" value="UniProtKB-KW"/>
</dbReference>
<dbReference type="AlphaFoldDB" id="A0A1E1WBS3"/>
<dbReference type="InterPro" id="IPR006642">
    <property type="entry name" value="Rad18_UBZ4"/>
</dbReference>
<keyword evidence="2" id="KW-0227">DNA damage</keyword>
<sequence>NNVDFGFLPSFLDDVACEIKTPKVKIEPGTSKDGNAEKNDQKCACCGNKVNKPIEEHLDECLAFFGNNTTIPEEGASTSFANETIVIDDDDDIFDETLTMNATGTKTPCPCCLKMVEEADMNAHLDHCLS</sequence>
<organism evidence="7">
    <name type="scientific">Pectinophora gossypiella</name>
    <name type="common">Cotton pink bollworm</name>
    <name type="synonym">Depressaria gossypiella</name>
    <dbReference type="NCBI Taxonomy" id="13191"/>
    <lineage>
        <taxon>Eukaryota</taxon>
        <taxon>Metazoa</taxon>
        <taxon>Ecdysozoa</taxon>
        <taxon>Arthropoda</taxon>
        <taxon>Hexapoda</taxon>
        <taxon>Insecta</taxon>
        <taxon>Pterygota</taxon>
        <taxon>Neoptera</taxon>
        <taxon>Endopterygota</taxon>
        <taxon>Lepidoptera</taxon>
        <taxon>Glossata</taxon>
        <taxon>Ditrysia</taxon>
        <taxon>Gelechioidea</taxon>
        <taxon>Gelechiidae</taxon>
        <taxon>Apatetrinae</taxon>
        <taxon>Pectinophora</taxon>
    </lineage>
</organism>
<evidence type="ECO:0000256" key="1">
    <source>
        <dbReference type="ARBA" id="ARBA00022723"/>
    </source>
</evidence>
<protein>
    <recommendedName>
        <fullName evidence="6">UBZ4-type domain-containing protein</fullName>
    </recommendedName>
</protein>
<evidence type="ECO:0000256" key="4">
    <source>
        <dbReference type="ARBA" id="ARBA00022833"/>
    </source>
</evidence>
<dbReference type="GO" id="GO:0003677">
    <property type="term" value="F:DNA binding"/>
    <property type="evidence" value="ECO:0007669"/>
    <property type="project" value="InterPro"/>
</dbReference>
<reference evidence="7" key="1">
    <citation type="submission" date="2015-09" db="EMBL/GenBank/DDBJ databases">
        <title>De novo assembly of Pectinophora gossypiella (Pink Bollworm) gut transcriptome.</title>
        <authorList>
            <person name="Tassone E.E."/>
        </authorList>
    </citation>
    <scope>NUCLEOTIDE SEQUENCE</scope>
</reference>
<evidence type="ECO:0000256" key="2">
    <source>
        <dbReference type="ARBA" id="ARBA00022763"/>
    </source>
</evidence>
<evidence type="ECO:0000313" key="7">
    <source>
        <dbReference type="EMBL" id="JAT84440.1"/>
    </source>
</evidence>
<accession>A0A1E1WBS3</accession>
<keyword evidence="4" id="KW-0862">Zinc</keyword>
<dbReference type="SMART" id="SM00734">
    <property type="entry name" value="ZnF_Rad18"/>
    <property type="match status" value="2"/>
</dbReference>
<dbReference type="GO" id="GO:0008270">
    <property type="term" value="F:zinc ion binding"/>
    <property type="evidence" value="ECO:0007669"/>
    <property type="project" value="UniProtKB-KW"/>
</dbReference>
<keyword evidence="3" id="KW-0863">Zinc-finger</keyword>
<evidence type="ECO:0000256" key="3">
    <source>
        <dbReference type="ARBA" id="ARBA00022771"/>
    </source>
</evidence>
<keyword evidence="5" id="KW-0234">DNA repair</keyword>
<gene>
    <name evidence="7" type="ORF">g.9884</name>
</gene>
<feature type="non-terminal residue" evidence="7">
    <location>
        <position position="1"/>
    </location>
</feature>
<evidence type="ECO:0000259" key="6">
    <source>
        <dbReference type="SMART" id="SM00734"/>
    </source>
</evidence>
<feature type="domain" description="UBZ4-type" evidence="6">
    <location>
        <begin position="42"/>
        <end position="62"/>
    </location>
</feature>
<dbReference type="OrthoDB" id="5236983at2759"/>
<proteinExistence type="predicted"/>
<keyword evidence="1" id="KW-0479">Metal-binding</keyword>
<evidence type="ECO:0000256" key="5">
    <source>
        <dbReference type="ARBA" id="ARBA00023204"/>
    </source>
</evidence>
<feature type="domain" description="UBZ4-type" evidence="6">
    <location>
        <begin position="106"/>
        <end position="129"/>
    </location>
</feature>